<dbReference type="SUPFAM" id="SSF48013">
    <property type="entry name" value="NusB-like"/>
    <property type="match status" value="1"/>
</dbReference>
<dbReference type="InterPro" id="IPR011605">
    <property type="entry name" value="NusB_fam"/>
</dbReference>
<dbReference type="CDD" id="cd00619">
    <property type="entry name" value="Terminator_NusB"/>
    <property type="match status" value="1"/>
</dbReference>
<evidence type="ECO:0000259" key="7">
    <source>
        <dbReference type="Pfam" id="PF01029"/>
    </source>
</evidence>
<sequence length="135" mass="15452">MGLRRKARILAFQTIYSWDINHSSIEELLDFSWKKEDINSDVADFARLLAGGTVENIEQIDSVIKKNIRNWEFERLAKVDLAILRTSIFEILFQEDVPAGVTINEAVEIAKSFGSDESYKFINGVLDNIRRTQNG</sequence>
<dbReference type="InterPro" id="IPR006027">
    <property type="entry name" value="NusB_RsmB_TIM44"/>
</dbReference>
<evidence type="ECO:0000256" key="5">
    <source>
        <dbReference type="ARBA" id="ARBA00023163"/>
    </source>
</evidence>
<dbReference type="RefSeq" id="WP_184742491.1">
    <property type="nucleotide sequence ID" value="NZ_JACHGJ010000001.1"/>
</dbReference>
<dbReference type="NCBIfam" id="TIGR01951">
    <property type="entry name" value="nusB"/>
    <property type="match status" value="1"/>
</dbReference>
<comment type="function">
    <text evidence="6">Involved in transcription antitermination. Required for transcription of ribosomal RNA (rRNA) genes. Binds specifically to the boxA antiterminator sequence of the ribosomal RNA (rrn) operons.</text>
</comment>
<organism evidence="8 9">
    <name type="scientific">Spirochaeta isovalerica</name>
    <dbReference type="NCBI Taxonomy" id="150"/>
    <lineage>
        <taxon>Bacteria</taxon>
        <taxon>Pseudomonadati</taxon>
        <taxon>Spirochaetota</taxon>
        <taxon>Spirochaetia</taxon>
        <taxon>Spirochaetales</taxon>
        <taxon>Spirochaetaceae</taxon>
        <taxon>Spirochaeta</taxon>
    </lineage>
</organism>
<reference evidence="8 9" key="1">
    <citation type="submission" date="2020-08" db="EMBL/GenBank/DDBJ databases">
        <title>Genomic Encyclopedia of Type Strains, Phase IV (KMG-IV): sequencing the most valuable type-strain genomes for metagenomic binning, comparative biology and taxonomic classification.</title>
        <authorList>
            <person name="Goeker M."/>
        </authorList>
    </citation>
    <scope>NUCLEOTIDE SEQUENCE [LARGE SCALE GENOMIC DNA]</scope>
    <source>
        <strain evidence="8 9">DSM 2461</strain>
    </source>
</reference>
<evidence type="ECO:0000256" key="3">
    <source>
        <dbReference type="ARBA" id="ARBA00022884"/>
    </source>
</evidence>
<keyword evidence="3 6" id="KW-0694">RNA-binding</keyword>
<feature type="domain" description="NusB/RsmB/TIM44" evidence="7">
    <location>
        <begin position="5"/>
        <end position="131"/>
    </location>
</feature>
<comment type="similarity">
    <text evidence="1 6">Belongs to the NusB family.</text>
</comment>
<dbReference type="EMBL" id="JACHGJ010000001">
    <property type="protein sequence ID" value="MBB6478547.1"/>
    <property type="molecule type" value="Genomic_DNA"/>
</dbReference>
<proteinExistence type="inferred from homology"/>
<evidence type="ECO:0000256" key="4">
    <source>
        <dbReference type="ARBA" id="ARBA00023015"/>
    </source>
</evidence>
<dbReference type="Proteomes" id="UP000587760">
    <property type="component" value="Unassembled WGS sequence"/>
</dbReference>
<gene>
    <name evidence="6" type="primary">nusB</name>
    <name evidence="8" type="ORF">HNR50_000180</name>
</gene>
<dbReference type="GO" id="GO:0003723">
    <property type="term" value="F:RNA binding"/>
    <property type="evidence" value="ECO:0007669"/>
    <property type="project" value="UniProtKB-UniRule"/>
</dbReference>
<protein>
    <recommendedName>
        <fullName evidence="6">Transcription antitermination protein NusB</fullName>
    </recommendedName>
    <alternativeName>
        <fullName evidence="6">Antitermination factor NusB</fullName>
    </alternativeName>
</protein>
<keyword evidence="5 6" id="KW-0804">Transcription</keyword>
<dbReference type="AlphaFoldDB" id="A0A841R5W9"/>
<evidence type="ECO:0000313" key="9">
    <source>
        <dbReference type="Proteomes" id="UP000587760"/>
    </source>
</evidence>
<dbReference type="InterPro" id="IPR035926">
    <property type="entry name" value="NusB-like_sf"/>
</dbReference>
<dbReference type="GO" id="GO:0005829">
    <property type="term" value="C:cytosol"/>
    <property type="evidence" value="ECO:0007669"/>
    <property type="project" value="TreeGrafter"/>
</dbReference>
<evidence type="ECO:0000256" key="1">
    <source>
        <dbReference type="ARBA" id="ARBA00005952"/>
    </source>
</evidence>
<evidence type="ECO:0000313" key="8">
    <source>
        <dbReference type="EMBL" id="MBB6478547.1"/>
    </source>
</evidence>
<dbReference type="GO" id="GO:0006353">
    <property type="term" value="P:DNA-templated transcription termination"/>
    <property type="evidence" value="ECO:0007669"/>
    <property type="project" value="UniProtKB-UniRule"/>
</dbReference>
<keyword evidence="9" id="KW-1185">Reference proteome</keyword>
<evidence type="ECO:0000256" key="6">
    <source>
        <dbReference type="HAMAP-Rule" id="MF_00073"/>
    </source>
</evidence>
<name>A0A841R5W9_9SPIO</name>
<dbReference type="Gene3D" id="1.10.940.10">
    <property type="entry name" value="NusB-like"/>
    <property type="match status" value="1"/>
</dbReference>
<dbReference type="GO" id="GO:0031564">
    <property type="term" value="P:transcription antitermination"/>
    <property type="evidence" value="ECO:0007669"/>
    <property type="project" value="UniProtKB-KW"/>
</dbReference>
<comment type="caution">
    <text evidence="8">The sequence shown here is derived from an EMBL/GenBank/DDBJ whole genome shotgun (WGS) entry which is preliminary data.</text>
</comment>
<evidence type="ECO:0000256" key="2">
    <source>
        <dbReference type="ARBA" id="ARBA00022814"/>
    </source>
</evidence>
<keyword evidence="2 6" id="KW-0889">Transcription antitermination</keyword>
<keyword evidence="4 6" id="KW-0805">Transcription regulation</keyword>
<accession>A0A841R5W9</accession>
<dbReference type="PANTHER" id="PTHR11078">
    <property type="entry name" value="N UTILIZATION SUBSTANCE PROTEIN B-RELATED"/>
    <property type="match status" value="1"/>
</dbReference>
<dbReference type="HAMAP" id="MF_00073">
    <property type="entry name" value="NusB"/>
    <property type="match status" value="1"/>
</dbReference>
<dbReference type="Pfam" id="PF01029">
    <property type="entry name" value="NusB"/>
    <property type="match status" value="1"/>
</dbReference>
<dbReference type="PANTHER" id="PTHR11078:SF3">
    <property type="entry name" value="ANTITERMINATION NUSB DOMAIN-CONTAINING PROTEIN"/>
    <property type="match status" value="1"/>
</dbReference>